<dbReference type="GeneID" id="28845149"/>
<dbReference type="AlphaFoldDB" id="A0A179G875"/>
<dbReference type="InterPro" id="IPR027417">
    <property type="entry name" value="P-loop_NTPase"/>
</dbReference>
<dbReference type="EMBL" id="LSBJ02000001">
    <property type="protein sequence ID" value="OAQ73631.1"/>
    <property type="molecule type" value="Genomic_DNA"/>
</dbReference>
<evidence type="ECO:0000313" key="1">
    <source>
        <dbReference type="EMBL" id="OAQ73631.1"/>
    </source>
</evidence>
<reference evidence="1 2" key="1">
    <citation type="journal article" date="2016" name="PLoS Pathog.">
        <title>Biosynthesis of antibiotic leucinostatins in bio-control fungus Purpureocillium lilacinum and their inhibition on phytophthora revealed by genome mining.</title>
        <authorList>
            <person name="Wang G."/>
            <person name="Liu Z."/>
            <person name="Lin R."/>
            <person name="Li E."/>
            <person name="Mao Z."/>
            <person name="Ling J."/>
            <person name="Yang Y."/>
            <person name="Yin W.B."/>
            <person name="Xie B."/>
        </authorList>
    </citation>
    <scope>NUCLEOTIDE SEQUENCE [LARGE SCALE GENOMIC DNA]</scope>
    <source>
        <strain evidence="1">170</strain>
    </source>
</reference>
<dbReference type="KEGG" id="pchm:VFPPC_01305"/>
<accession>A0A179G875</accession>
<dbReference type="RefSeq" id="XP_018149714.1">
    <property type="nucleotide sequence ID" value="XM_018281155.1"/>
</dbReference>
<evidence type="ECO:0000313" key="2">
    <source>
        <dbReference type="Proteomes" id="UP000078397"/>
    </source>
</evidence>
<gene>
    <name evidence="1" type="ORF">VFPPC_01305</name>
</gene>
<organism evidence="1 2">
    <name type="scientific">Pochonia chlamydosporia 170</name>
    <dbReference type="NCBI Taxonomy" id="1380566"/>
    <lineage>
        <taxon>Eukaryota</taxon>
        <taxon>Fungi</taxon>
        <taxon>Dikarya</taxon>
        <taxon>Ascomycota</taxon>
        <taxon>Pezizomycotina</taxon>
        <taxon>Sordariomycetes</taxon>
        <taxon>Hypocreomycetidae</taxon>
        <taxon>Hypocreales</taxon>
        <taxon>Clavicipitaceae</taxon>
        <taxon>Pochonia</taxon>
    </lineage>
</organism>
<dbReference type="Pfam" id="PF17784">
    <property type="entry name" value="Sulfotransfer_4"/>
    <property type="match status" value="1"/>
</dbReference>
<dbReference type="Proteomes" id="UP000078397">
    <property type="component" value="Unassembled WGS sequence"/>
</dbReference>
<dbReference type="PANTHER" id="PTHR36978">
    <property type="entry name" value="P-LOOP CONTAINING NUCLEOTIDE TRIPHOSPHATE HYDROLASE"/>
    <property type="match status" value="1"/>
</dbReference>
<name>A0A179G875_METCM</name>
<dbReference type="PANTHER" id="PTHR36978:SF4">
    <property type="entry name" value="P-LOOP CONTAINING NUCLEOSIDE TRIPHOSPHATE HYDROLASE PROTEIN"/>
    <property type="match status" value="1"/>
</dbReference>
<comment type="caution">
    <text evidence="1">The sequence shown here is derived from an EMBL/GenBank/DDBJ whole genome shotgun (WGS) entry which is preliminary data.</text>
</comment>
<protein>
    <submittedName>
        <fullName evidence="1">TPR repeat containing protein</fullName>
    </submittedName>
</protein>
<proteinExistence type="predicted"/>
<dbReference type="OrthoDB" id="408152at2759"/>
<keyword evidence="2" id="KW-1185">Reference proteome</keyword>
<dbReference type="SUPFAM" id="SSF52540">
    <property type="entry name" value="P-loop containing nucleoside triphosphate hydrolases"/>
    <property type="match status" value="1"/>
</dbReference>
<dbReference type="Gene3D" id="3.40.50.300">
    <property type="entry name" value="P-loop containing nucleotide triphosphate hydrolases"/>
    <property type="match status" value="1"/>
</dbReference>
<dbReference type="InterPro" id="IPR040632">
    <property type="entry name" value="Sulfotransfer_4"/>
</dbReference>
<sequence length="274" mass="31096">MRFISDNLPADRSSLGPRIQVIAAGLPRCATSSLQAGLESPHLGYAPCMHMAHVLPHPERSQLILEAIQEKDTTRRRRILHKIFDGYEATTDFPGCWFIDDLMDMYPDAAIVLNQRQDGGEGWMKSFTNSLGLYMTFKYYAMCFLCTSDRIHYNIHQEMGKRWVKKFGVELGPELYDAHQDFVLREAKERGREVLIWKAQDGWDPLCKFLGKETPKSEPFPWVNDTATMKVLQRILISRGLLSWAGLLGGVCVACRYGPSLFGLASVRLVSMFG</sequence>